<dbReference type="InterPro" id="IPR057326">
    <property type="entry name" value="KR_dom"/>
</dbReference>
<protein>
    <submittedName>
        <fullName evidence="5">SDR family oxidoreductase</fullName>
    </submittedName>
</protein>
<dbReference type="Pfam" id="PF00106">
    <property type="entry name" value="adh_short"/>
    <property type="match status" value="1"/>
</dbReference>
<evidence type="ECO:0000256" key="2">
    <source>
        <dbReference type="ARBA" id="ARBA00023002"/>
    </source>
</evidence>
<dbReference type="NCBIfam" id="NF004526">
    <property type="entry name" value="PRK05872.1"/>
    <property type="match status" value="1"/>
</dbReference>
<evidence type="ECO:0000313" key="6">
    <source>
        <dbReference type="Proteomes" id="UP001275440"/>
    </source>
</evidence>
<sequence length="296" mass="30965">MGGLTGSTVLVSGAARGIGAATARALAAEGARLVLFDVDAQPLQELVAEIGEDRAVGTVADVRDLAAVQAAVDAGIGRFGGLDFAVANAGVGSYGSVLQVDPEAFRAVIEIDLVGVFHTVRASLPALVERHGYLLLVSSMAAYLPVPGQAPYNAAKAGVEQFANTVRLEVARHGVAVGSAHMAWIDTPLIRDARADLPAFDRMLATLPGPLGRVHAVDECAAAFVRALENRSRRVYVPGSMRILAWAQPLITSATAERFMLRMMSRAPNVDDRVAALGRSMSARILAALPARQPSP</sequence>
<dbReference type="InterPro" id="IPR002347">
    <property type="entry name" value="SDR_fam"/>
</dbReference>
<evidence type="ECO:0000256" key="3">
    <source>
        <dbReference type="RuleBase" id="RU000363"/>
    </source>
</evidence>
<dbReference type="PRINTS" id="PR00080">
    <property type="entry name" value="SDRFAMILY"/>
</dbReference>
<evidence type="ECO:0000256" key="1">
    <source>
        <dbReference type="ARBA" id="ARBA00006484"/>
    </source>
</evidence>
<evidence type="ECO:0000313" key="5">
    <source>
        <dbReference type="EMBL" id="MDV2474285.1"/>
    </source>
</evidence>
<dbReference type="CDD" id="cd05233">
    <property type="entry name" value="SDR_c"/>
    <property type="match status" value="1"/>
</dbReference>
<dbReference type="InterPro" id="IPR036291">
    <property type="entry name" value="NAD(P)-bd_dom_sf"/>
</dbReference>
<dbReference type="PANTHER" id="PTHR44196">
    <property type="entry name" value="DEHYDROGENASE/REDUCTASE SDR FAMILY MEMBER 7B"/>
    <property type="match status" value="1"/>
</dbReference>
<dbReference type="RefSeq" id="WP_371305954.1">
    <property type="nucleotide sequence ID" value="NZ_JAWKJJ010000001.1"/>
</dbReference>
<comment type="caution">
    <text evidence="5">The sequence shown here is derived from an EMBL/GenBank/DDBJ whole genome shotgun (WGS) entry which is preliminary data.</text>
</comment>
<comment type="similarity">
    <text evidence="1 3">Belongs to the short-chain dehydrogenases/reductases (SDR) family.</text>
</comment>
<dbReference type="Proteomes" id="UP001275440">
    <property type="component" value="Unassembled WGS sequence"/>
</dbReference>
<evidence type="ECO:0000259" key="4">
    <source>
        <dbReference type="SMART" id="SM00822"/>
    </source>
</evidence>
<dbReference type="PROSITE" id="PS00061">
    <property type="entry name" value="ADH_SHORT"/>
    <property type="match status" value="1"/>
</dbReference>
<feature type="domain" description="Ketoreductase" evidence="4">
    <location>
        <begin position="7"/>
        <end position="187"/>
    </location>
</feature>
<dbReference type="Gene3D" id="3.40.50.720">
    <property type="entry name" value="NAD(P)-binding Rossmann-like Domain"/>
    <property type="match status" value="1"/>
</dbReference>
<dbReference type="PANTHER" id="PTHR44196:SF1">
    <property type="entry name" value="DEHYDROGENASE_REDUCTASE SDR FAMILY MEMBER 7B"/>
    <property type="match status" value="1"/>
</dbReference>
<dbReference type="SMART" id="SM00822">
    <property type="entry name" value="PKS_KR"/>
    <property type="match status" value="1"/>
</dbReference>
<organism evidence="5 6">
    <name type="scientific">Rhodococcus zopfii</name>
    <dbReference type="NCBI Taxonomy" id="43772"/>
    <lineage>
        <taxon>Bacteria</taxon>
        <taxon>Bacillati</taxon>
        <taxon>Actinomycetota</taxon>
        <taxon>Actinomycetes</taxon>
        <taxon>Mycobacteriales</taxon>
        <taxon>Nocardiaceae</taxon>
        <taxon>Rhodococcus</taxon>
    </lineage>
</organism>
<proteinExistence type="inferred from homology"/>
<gene>
    <name evidence="5" type="ORF">F8M49_00685</name>
</gene>
<accession>A0ABU3WJY0</accession>
<dbReference type="EMBL" id="WBMO01000001">
    <property type="protein sequence ID" value="MDV2474285.1"/>
    <property type="molecule type" value="Genomic_DNA"/>
</dbReference>
<dbReference type="InterPro" id="IPR020904">
    <property type="entry name" value="Sc_DH/Rdtase_CS"/>
</dbReference>
<name>A0ABU3WJY0_9NOCA</name>
<dbReference type="PRINTS" id="PR00081">
    <property type="entry name" value="GDHRDH"/>
</dbReference>
<keyword evidence="6" id="KW-1185">Reference proteome</keyword>
<keyword evidence="2" id="KW-0560">Oxidoreductase</keyword>
<dbReference type="SUPFAM" id="SSF51735">
    <property type="entry name" value="NAD(P)-binding Rossmann-fold domains"/>
    <property type="match status" value="1"/>
</dbReference>
<reference evidence="5 6" key="1">
    <citation type="submission" date="2019-10" db="EMBL/GenBank/DDBJ databases">
        <title>Draft Genome Assembly of Rhodococcus zopfii DSM44189.</title>
        <authorList>
            <person name="Sutton J.M."/>
            <person name="Akob D.M."/>
            <person name="Bushman T.J."/>
        </authorList>
    </citation>
    <scope>NUCLEOTIDE SEQUENCE [LARGE SCALE GENOMIC DNA]</scope>
    <source>
        <strain evidence="5 6">DSM 44189</strain>
    </source>
</reference>